<comment type="caution">
    <text evidence="1">The sequence shown here is derived from an EMBL/GenBank/DDBJ whole genome shotgun (WGS) entry which is preliminary data.</text>
</comment>
<protein>
    <submittedName>
        <fullName evidence="1">Uncharacterized protein</fullName>
    </submittedName>
</protein>
<proteinExistence type="predicted"/>
<dbReference type="EMBL" id="MVCE01000002">
    <property type="protein sequence ID" value="PGF35105.1"/>
    <property type="molecule type" value="Genomic_DNA"/>
</dbReference>
<gene>
    <name evidence="1" type="ORF">B1B09_05770</name>
</gene>
<evidence type="ECO:0000313" key="2">
    <source>
        <dbReference type="Proteomes" id="UP000226191"/>
    </source>
</evidence>
<reference evidence="1 2" key="1">
    <citation type="submission" date="2017-02" db="EMBL/GenBank/DDBJ databases">
        <title>Prevalence of linear plasmids in Cutibacterium acnes isolates obtained from cancerous prostatic tissue.</title>
        <authorList>
            <person name="Davidsson S."/>
            <person name="Bruggemann H."/>
        </authorList>
    </citation>
    <scope>NUCLEOTIDE SEQUENCE [LARGE SCALE GENOMIC DNA]</scope>
    <source>
        <strain evidence="1 2">11-78</strain>
    </source>
</reference>
<evidence type="ECO:0000313" key="1">
    <source>
        <dbReference type="EMBL" id="PGF35105.1"/>
    </source>
</evidence>
<sequence length="75" mass="8426">MSAAVVNASDNAIASAEHMWMFCVKTVAKNPRNPREAMDSTSDVRASKMFMRCEVQRSWLENPSAVEKLNSTGFW</sequence>
<accession>A0A2B7ICS1</accession>
<organism evidence="1 2">
    <name type="scientific">Cutibacterium acnes</name>
    <name type="common">Propionibacterium acnes</name>
    <dbReference type="NCBI Taxonomy" id="1747"/>
    <lineage>
        <taxon>Bacteria</taxon>
        <taxon>Bacillati</taxon>
        <taxon>Actinomycetota</taxon>
        <taxon>Actinomycetes</taxon>
        <taxon>Propionibacteriales</taxon>
        <taxon>Propionibacteriaceae</taxon>
        <taxon>Cutibacterium</taxon>
    </lineage>
</organism>
<name>A0A2B7ICS1_CUTAC</name>
<dbReference type="Proteomes" id="UP000226191">
    <property type="component" value="Unassembled WGS sequence"/>
</dbReference>
<dbReference type="AlphaFoldDB" id="A0A2B7ICS1"/>